<gene>
    <name evidence="1" type="ORF">KJJ99_04755</name>
</gene>
<accession>A0ACC5VEZ0</accession>
<comment type="caution">
    <text evidence="1">The sequence shown here is derived from an EMBL/GenBank/DDBJ whole genome shotgun (WGS) entry which is preliminary data.</text>
</comment>
<protein>
    <submittedName>
        <fullName evidence="1">Phage holin family protein</fullName>
    </submittedName>
</protein>
<reference evidence="1 2" key="1">
    <citation type="journal article" date="2021" name="Appl. Microbiol. Biotechnol.">
        <title>Biotechnological applications of marine bacteria in bioremediation of environments polluted with hydrocarbons and plastics.</title>
        <authorList>
            <person name="Muriel-Millan L.F."/>
            <person name="Millan-Lopez S."/>
            <person name="Pardo-Lopez L."/>
        </authorList>
    </citation>
    <scope>NUCLEOTIDE SEQUENCE [LARGE SCALE GENOMIC DNA]</scope>
    <source>
        <strain evidence="1 2">GOM4</strain>
    </source>
</reference>
<keyword evidence="2" id="KW-1185">Reference proteome</keyword>
<sequence>MVSALLTQVTFLICLVLFVRLFTYRRGASRFRRGVSCLAMLVMGCAGAAVIYILTGELRVPAMAWPLVVLLAVFAWAVWQSGGNLAGAFRPGGWDGVERRQQDRRAALSPVRRR</sequence>
<name>A0ACC5VEZ0_STUCH</name>
<proteinExistence type="predicted"/>
<dbReference type="Proteomes" id="UP000782475">
    <property type="component" value="Unassembled WGS sequence"/>
</dbReference>
<evidence type="ECO:0000313" key="1">
    <source>
        <dbReference type="EMBL" id="MBX7271107.1"/>
    </source>
</evidence>
<evidence type="ECO:0000313" key="2">
    <source>
        <dbReference type="Proteomes" id="UP000782475"/>
    </source>
</evidence>
<dbReference type="EMBL" id="JAHHFP010000011">
    <property type="protein sequence ID" value="MBX7271107.1"/>
    <property type="molecule type" value="Genomic_DNA"/>
</dbReference>
<organism evidence="1 2">
    <name type="scientific">Stutzerimonas chloritidismutans</name>
    <name type="common">Pseudomonas chloritidismutans</name>
    <dbReference type="NCBI Taxonomy" id="203192"/>
    <lineage>
        <taxon>Bacteria</taxon>
        <taxon>Pseudomonadati</taxon>
        <taxon>Pseudomonadota</taxon>
        <taxon>Gammaproteobacteria</taxon>
        <taxon>Pseudomonadales</taxon>
        <taxon>Pseudomonadaceae</taxon>
        <taxon>Stutzerimonas</taxon>
    </lineage>
</organism>